<dbReference type="EMBL" id="VFQX01000004">
    <property type="protein sequence ID" value="KAF0983908.1"/>
    <property type="molecule type" value="Genomic_DNA"/>
</dbReference>
<dbReference type="OMA" id="NMISMNE"/>
<keyword evidence="1" id="KW-0175">Coiled coil</keyword>
<evidence type="ECO:0000313" key="3">
    <source>
        <dbReference type="Proteomes" id="UP000444721"/>
    </source>
</evidence>
<evidence type="ECO:0000313" key="2">
    <source>
        <dbReference type="EMBL" id="KAF0983908.1"/>
    </source>
</evidence>
<sequence length="344" mass="40826">MELLQDLQKHFQSLVFNINLQYGNMISMNEFLENCQKHALMMQNVVDLFESLSERYLRLEEENRKYKQVIREMRSKYSCELAKVKNDLLNLRYQSQEQGNFHHEEALQIFHAWTYAVNAFENTSKNIVNNMWKSNQELTAKLKLGEKEINRLRMELNNSRPTAVQDQIVKELETQLMKLKKDNESVINENNLLKQSIEVQKGQLQQTNSELERTQEHLSCRITHLQQENIQLKEDNEVLTVRNLALSKDLEYQFRAMCERLQSLTCNESDYETMVQQELESLQKMIYQFQSEVMQELATQRSKVNKLECLTRKLKQENNSLERSIKDTLSSYKRLLKVGANNTR</sequence>
<dbReference type="RefSeq" id="XP_044568621.1">
    <property type="nucleotide sequence ID" value="XM_044711610.1"/>
</dbReference>
<reference evidence="2 3" key="1">
    <citation type="journal article" date="2019" name="Sci. Rep.">
        <title>Nanopore sequencing improves the draft genome of the human pathogenic amoeba Naegleria fowleri.</title>
        <authorList>
            <person name="Liechti N."/>
            <person name="Schurch N."/>
            <person name="Bruggmann R."/>
            <person name="Wittwer M."/>
        </authorList>
    </citation>
    <scope>NUCLEOTIDE SEQUENCE [LARGE SCALE GENOMIC DNA]</scope>
    <source>
        <strain evidence="2 3">ATCC 30894</strain>
    </source>
</reference>
<evidence type="ECO:0000256" key="1">
    <source>
        <dbReference type="SAM" id="Coils"/>
    </source>
</evidence>
<dbReference type="AlphaFoldDB" id="A0A6A5CEI6"/>
<dbReference type="VEuPathDB" id="AmoebaDB:NF0018220"/>
<feature type="coiled-coil region" evidence="1">
    <location>
        <begin position="297"/>
        <end position="327"/>
    </location>
</feature>
<organism evidence="2 3">
    <name type="scientific">Naegleria fowleri</name>
    <name type="common">Brain eating amoeba</name>
    <dbReference type="NCBI Taxonomy" id="5763"/>
    <lineage>
        <taxon>Eukaryota</taxon>
        <taxon>Discoba</taxon>
        <taxon>Heterolobosea</taxon>
        <taxon>Tetramitia</taxon>
        <taxon>Eutetramitia</taxon>
        <taxon>Vahlkampfiidae</taxon>
        <taxon>Naegleria</taxon>
    </lineage>
</organism>
<dbReference type="OrthoDB" id="10381355at2759"/>
<accession>A0A6A5CEI6</accession>
<dbReference type="Proteomes" id="UP000444721">
    <property type="component" value="Unassembled WGS sequence"/>
</dbReference>
<gene>
    <name evidence="2" type="ORF">FDP41_007823</name>
</gene>
<name>A0A6A5CEI6_NAEFO</name>
<comment type="caution">
    <text evidence="2">The sequence shown here is derived from an EMBL/GenBank/DDBJ whole genome shotgun (WGS) entry which is preliminary data.</text>
</comment>
<dbReference type="GeneID" id="68115041"/>
<proteinExistence type="predicted"/>
<feature type="coiled-coil region" evidence="1">
    <location>
        <begin position="135"/>
        <end position="242"/>
    </location>
</feature>
<dbReference type="VEuPathDB" id="AmoebaDB:NfTy_005610"/>
<keyword evidence="3" id="KW-1185">Reference proteome</keyword>
<feature type="coiled-coil region" evidence="1">
    <location>
        <begin position="42"/>
        <end position="76"/>
    </location>
</feature>
<protein>
    <submittedName>
        <fullName evidence="2">Uncharacterized protein</fullName>
    </submittedName>
</protein>
<dbReference type="VEuPathDB" id="AmoebaDB:FDP41_007823"/>